<evidence type="ECO:0000256" key="7">
    <source>
        <dbReference type="HAMAP-Rule" id="MF_01147"/>
    </source>
</evidence>
<keyword evidence="5 7" id="KW-1133">Transmembrane helix</keyword>
<dbReference type="AlphaFoldDB" id="D6SPG0"/>
<keyword evidence="9" id="KW-1185">Reference proteome</keyword>
<keyword evidence="2 7" id="KW-1003">Cell membrane</keyword>
<dbReference type="GO" id="GO:0008961">
    <property type="term" value="F:phosphatidylglycerol-prolipoprotein diacylglyceryl transferase activity"/>
    <property type="evidence" value="ECO:0007669"/>
    <property type="project" value="UniProtKB-UniRule"/>
</dbReference>
<comment type="caution">
    <text evidence="8">The sequence shown here is derived from an EMBL/GenBank/DDBJ whole genome shotgun (WGS) entry which is preliminary data.</text>
</comment>
<evidence type="ECO:0000313" key="8">
    <source>
        <dbReference type="EMBL" id="EFI34636.1"/>
    </source>
</evidence>
<evidence type="ECO:0000313" key="9">
    <source>
        <dbReference type="Proteomes" id="UP000005496"/>
    </source>
</evidence>
<comment type="function">
    <text evidence="7">Catalyzes the transfer of the diacylglyceryl group from phosphatidylglycerol to the sulfhydryl group of the N-terminal cysteine of a prolipoprotein, the first step in the formation of mature lipoproteins.</text>
</comment>
<protein>
    <recommendedName>
        <fullName evidence="7">Phosphatidylglycerol--prolipoprotein diacylglyceryl transferase</fullName>
        <ecNumber evidence="7">2.5.1.145</ecNumber>
    </recommendedName>
</protein>
<feature type="transmembrane region" description="Helical" evidence="7">
    <location>
        <begin position="196"/>
        <end position="214"/>
    </location>
</feature>
<feature type="transmembrane region" description="Helical" evidence="7">
    <location>
        <begin position="44"/>
        <end position="67"/>
    </location>
</feature>
<dbReference type="Pfam" id="PF01790">
    <property type="entry name" value="LGT"/>
    <property type="match status" value="1"/>
</dbReference>
<gene>
    <name evidence="7" type="primary">lgt</name>
    <name evidence="8" type="ORF">Dthio_PD2008</name>
</gene>
<evidence type="ECO:0000256" key="5">
    <source>
        <dbReference type="ARBA" id="ARBA00022989"/>
    </source>
</evidence>
<reference evidence="8" key="1">
    <citation type="submission" date="2010-05" db="EMBL/GenBank/DDBJ databases">
        <title>The draft genome of Desulfonatronospira thiodismutans ASO3-1.</title>
        <authorList>
            <consortium name="US DOE Joint Genome Institute (JGI-PGF)"/>
            <person name="Lucas S."/>
            <person name="Copeland A."/>
            <person name="Lapidus A."/>
            <person name="Cheng J.-F."/>
            <person name="Bruce D."/>
            <person name="Goodwin L."/>
            <person name="Pitluck S."/>
            <person name="Chertkov O."/>
            <person name="Brettin T."/>
            <person name="Detter J.C."/>
            <person name="Han C."/>
            <person name="Land M.L."/>
            <person name="Hauser L."/>
            <person name="Kyrpides N."/>
            <person name="Mikhailova N."/>
            <person name="Muyzer G."/>
            <person name="Woyke T."/>
        </authorList>
    </citation>
    <scope>NUCLEOTIDE SEQUENCE [LARGE SCALE GENOMIC DNA]</scope>
    <source>
        <strain evidence="8">ASO3-1</strain>
    </source>
</reference>
<dbReference type="HAMAP" id="MF_01147">
    <property type="entry name" value="Lgt"/>
    <property type="match status" value="1"/>
</dbReference>
<keyword evidence="6 7" id="KW-0472">Membrane</keyword>
<dbReference type="eggNOG" id="COG0682">
    <property type="taxonomic scope" value="Bacteria"/>
</dbReference>
<dbReference type="OrthoDB" id="871140at2"/>
<accession>D6SPG0</accession>
<evidence type="ECO:0000256" key="4">
    <source>
        <dbReference type="ARBA" id="ARBA00022692"/>
    </source>
</evidence>
<dbReference type="Proteomes" id="UP000005496">
    <property type="component" value="Unassembled WGS sequence"/>
</dbReference>
<sequence length="248" mass="27025">MKPILIDIGGLSIYAFGVFMAAAYLLAMAWGMREAGRKGLDRGMVLEFGFYVLIAGLAGSRLFYFLLYPGEFEGSLIRVLTFWDGGLVLIGGGITGAVALMFYLSLKKQDIRAWLDALAPATALGLVVGWMGCMFAGCGYGRPSQVPWAVTYTHPDSLGPLFVSLHPAQLYHALASLVIFIVLLGLRGRLKSKGQVAGLFLMLYAVSTMAVDFFRYEYEAMLWIFSPVQAVSMVLLVVGLALFVHKKA</sequence>
<comment type="catalytic activity">
    <reaction evidence="7">
        <text>L-cysteinyl-[prolipoprotein] + a 1,2-diacyl-sn-glycero-3-phospho-(1'-sn-glycerol) = an S-1,2-diacyl-sn-glyceryl-L-cysteinyl-[prolipoprotein] + sn-glycerol 1-phosphate + H(+)</text>
        <dbReference type="Rhea" id="RHEA:56712"/>
        <dbReference type="Rhea" id="RHEA-COMP:14679"/>
        <dbReference type="Rhea" id="RHEA-COMP:14680"/>
        <dbReference type="ChEBI" id="CHEBI:15378"/>
        <dbReference type="ChEBI" id="CHEBI:29950"/>
        <dbReference type="ChEBI" id="CHEBI:57685"/>
        <dbReference type="ChEBI" id="CHEBI:64716"/>
        <dbReference type="ChEBI" id="CHEBI:140658"/>
        <dbReference type="EC" id="2.5.1.145"/>
    </reaction>
</comment>
<evidence type="ECO:0000256" key="1">
    <source>
        <dbReference type="ARBA" id="ARBA00007150"/>
    </source>
</evidence>
<comment type="similarity">
    <text evidence="1 7">Belongs to the Lgt family.</text>
</comment>
<dbReference type="RefSeq" id="WP_008869956.1">
    <property type="nucleotide sequence ID" value="NZ_ACJN02000002.1"/>
</dbReference>
<feature type="transmembrane region" description="Helical" evidence="7">
    <location>
        <begin position="87"/>
        <end position="106"/>
    </location>
</feature>
<feature type="transmembrane region" description="Helical" evidence="7">
    <location>
        <begin position="220"/>
        <end position="244"/>
    </location>
</feature>
<feature type="transmembrane region" description="Helical" evidence="7">
    <location>
        <begin position="118"/>
        <end position="142"/>
    </location>
</feature>
<dbReference type="PANTHER" id="PTHR30589">
    <property type="entry name" value="PROLIPOPROTEIN DIACYLGLYCERYL TRANSFERASE"/>
    <property type="match status" value="1"/>
</dbReference>
<dbReference type="EMBL" id="ACJN02000002">
    <property type="protein sequence ID" value="EFI34636.1"/>
    <property type="molecule type" value="Genomic_DNA"/>
</dbReference>
<dbReference type="InterPro" id="IPR001640">
    <property type="entry name" value="Lgt"/>
</dbReference>
<evidence type="ECO:0000256" key="2">
    <source>
        <dbReference type="ARBA" id="ARBA00022475"/>
    </source>
</evidence>
<feature type="transmembrane region" description="Helical" evidence="7">
    <location>
        <begin position="12"/>
        <end position="32"/>
    </location>
</feature>
<dbReference type="EC" id="2.5.1.145" evidence="7"/>
<keyword evidence="3 7" id="KW-0808">Transferase</keyword>
<dbReference type="GO" id="GO:0005886">
    <property type="term" value="C:plasma membrane"/>
    <property type="evidence" value="ECO:0007669"/>
    <property type="project" value="UniProtKB-SubCell"/>
</dbReference>
<comment type="pathway">
    <text evidence="7">Protein modification; lipoprotein biosynthesis (diacylglyceryl transfer).</text>
</comment>
<comment type="caution">
    <text evidence="7">Lacks conserved residue(s) required for the propagation of feature annotation.</text>
</comment>
<evidence type="ECO:0000256" key="6">
    <source>
        <dbReference type="ARBA" id="ARBA00023136"/>
    </source>
</evidence>
<dbReference type="GO" id="GO:0042158">
    <property type="term" value="P:lipoprotein biosynthetic process"/>
    <property type="evidence" value="ECO:0007669"/>
    <property type="project" value="UniProtKB-UniRule"/>
</dbReference>
<organism evidence="8 9">
    <name type="scientific">Desulfonatronospira thiodismutans ASO3-1</name>
    <dbReference type="NCBI Taxonomy" id="555779"/>
    <lineage>
        <taxon>Bacteria</taxon>
        <taxon>Pseudomonadati</taxon>
        <taxon>Thermodesulfobacteriota</taxon>
        <taxon>Desulfovibrionia</taxon>
        <taxon>Desulfovibrionales</taxon>
        <taxon>Desulfonatronovibrionaceae</taxon>
        <taxon>Desulfonatronospira</taxon>
    </lineage>
</organism>
<evidence type="ECO:0000256" key="3">
    <source>
        <dbReference type="ARBA" id="ARBA00022679"/>
    </source>
</evidence>
<feature type="transmembrane region" description="Helical" evidence="7">
    <location>
        <begin position="162"/>
        <end position="184"/>
    </location>
</feature>
<dbReference type="UniPathway" id="UPA00664"/>
<dbReference type="PANTHER" id="PTHR30589:SF0">
    <property type="entry name" value="PHOSPHATIDYLGLYCEROL--PROLIPOPROTEIN DIACYLGLYCERYL TRANSFERASE"/>
    <property type="match status" value="1"/>
</dbReference>
<comment type="subcellular location">
    <subcellularLocation>
        <location evidence="7">Cell membrane</location>
        <topology evidence="7">Multi-pass membrane protein</topology>
    </subcellularLocation>
</comment>
<keyword evidence="4 7" id="KW-0812">Transmembrane</keyword>
<proteinExistence type="inferred from homology"/>
<name>D6SPG0_9BACT</name>